<evidence type="ECO:0000256" key="2">
    <source>
        <dbReference type="SAM" id="SignalP"/>
    </source>
</evidence>
<gene>
    <name evidence="3" type="ORF">HJG59_007536</name>
</gene>
<name>A0A7J8GQE8_MOLMO</name>
<sequence>MALSSAWCSVLRLWLLWGAAGSRAAQGDNAFPFDIEGSSAVGRQDPPETSERRVAPGRPPPPAEVQCSCHCHPAGHLRPAGCVRRARPCPPPSPASFPPWFALSFTWIRSVQKLEIKSLLLKLDLGVVS</sequence>
<dbReference type="Proteomes" id="UP000550707">
    <property type="component" value="Unassembled WGS sequence"/>
</dbReference>
<dbReference type="AlphaFoldDB" id="A0A7J8GQE8"/>
<organism evidence="3 4">
    <name type="scientific">Molossus molossus</name>
    <name type="common">Pallas' mastiff bat</name>
    <name type="synonym">Vespertilio molossus</name>
    <dbReference type="NCBI Taxonomy" id="27622"/>
    <lineage>
        <taxon>Eukaryota</taxon>
        <taxon>Metazoa</taxon>
        <taxon>Chordata</taxon>
        <taxon>Craniata</taxon>
        <taxon>Vertebrata</taxon>
        <taxon>Euteleostomi</taxon>
        <taxon>Mammalia</taxon>
        <taxon>Eutheria</taxon>
        <taxon>Laurasiatheria</taxon>
        <taxon>Chiroptera</taxon>
        <taxon>Yangochiroptera</taxon>
        <taxon>Molossidae</taxon>
        <taxon>Molossus</taxon>
    </lineage>
</organism>
<dbReference type="EMBL" id="JACASF010000008">
    <property type="protein sequence ID" value="KAF6462140.1"/>
    <property type="molecule type" value="Genomic_DNA"/>
</dbReference>
<evidence type="ECO:0000313" key="3">
    <source>
        <dbReference type="EMBL" id="KAF6462140.1"/>
    </source>
</evidence>
<reference evidence="3 4" key="1">
    <citation type="journal article" date="2020" name="Nature">
        <title>Six reference-quality genomes reveal evolution of bat adaptations.</title>
        <authorList>
            <person name="Jebb D."/>
            <person name="Huang Z."/>
            <person name="Pippel M."/>
            <person name="Hughes G.M."/>
            <person name="Lavrichenko K."/>
            <person name="Devanna P."/>
            <person name="Winkler S."/>
            <person name="Jermiin L.S."/>
            <person name="Skirmuntt E.C."/>
            <person name="Katzourakis A."/>
            <person name="Burkitt-Gray L."/>
            <person name="Ray D.A."/>
            <person name="Sullivan K.A.M."/>
            <person name="Roscito J.G."/>
            <person name="Kirilenko B.M."/>
            <person name="Davalos L.M."/>
            <person name="Corthals A.P."/>
            <person name="Power M.L."/>
            <person name="Jones G."/>
            <person name="Ransome R.D."/>
            <person name="Dechmann D.K.N."/>
            <person name="Locatelli A.G."/>
            <person name="Puechmaille S.J."/>
            <person name="Fedrigo O."/>
            <person name="Jarvis E.D."/>
            <person name="Hiller M."/>
            <person name="Vernes S.C."/>
            <person name="Myers E.W."/>
            <person name="Teeling E.C."/>
        </authorList>
    </citation>
    <scope>NUCLEOTIDE SEQUENCE [LARGE SCALE GENOMIC DNA]</scope>
    <source>
        <strain evidence="3">MMolMol1</strain>
        <tissue evidence="3">Muscle</tissue>
    </source>
</reference>
<keyword evidence="2" id="KW-0732">Signal</keyword>
<proteinExistence type="predicted"/>
<protein>
    <submittedName>
        <fullName evidence="3">Laminin subunit alpha 4</fullName>
    </submittedName>
</protein>
<feature type="compositionally biased region" description="Basic and acidic residues" evidence="1">
    <location>
        <begin position="45"/>
        <end position="54"/>
    </location>
</feature>
<accession>A0A7J8GQE8</accession>
<comment type="caution">
    <text evidence="3">The sequence shown here is derived from an EMBL/GenBank/DDBJ whole genome shotgun (WGS) entry which is preliminary data.</text>
</comment>
<evidence type="ECO:0000313" key="4">
    <source>
        <dbReference type="Proteomes" id="UP000550707"/>
    </source>
</evidence>
<feature type="signal peptide" evidence="2">
    <location>
        <begin position="1"/>
        <end position="24"/>
    </location>
</feature>
<keyword evidence="4" id="KW-1185">Reference proteome</keyword>
<feature type="region of interest" description="Disordered" evidence="1">
    <location>
        <begin position="36"/>
        <end position="62"/>
    </location>
</feature>
<evidence type="ECO:0000256" key="1">
    <source>
        <dbReference type="SAM" id="MobiDB-lite"/>
    </source>
</evidence>
<feature type="chain" id="PRO_5029640897" evidence="2">
    <location>
        <begin position="25"/>
        <end position="129"/>
    </location>
</feature>